<sequence>MDLQRFVTRVEAMEREMVVLRQKMVEASKSNDALEEARRLANESKEEVVEANARAESSIMEEIIKKSLSWSCSSCRRAQLLAEFQLQSGSSLLLLILLPLTKCILKIRKALHKKPPLGLTEDDNF</sequence>
<protein>
    <submittedName>
        <fullName evidence="2">Uncharacterized protein</fullName>
    </submittedName>
</protein>
<organism evidence="2 3">
    <name type="scientific">Hibiscus sabdariffa</name>
    <name type="common">roselle</name>
    <dbReference type="NCBI Taxonomy" id="183260"/>
    <lineage>
        <taxon>Eukaryota</taxon>
        <taxon>Viridiplantae</taxon>
        <taxon>Streptophyta</taxon>
        <taxon>Embryophyta</taxon>
        <taxon>Tracheophyta</taxon>
        <taxon>Spermatophyta</taxon>
        <taxon>Magnoliopsida</taxon>
        <taxon>eudicotyledons</taxon>
        <taxon>Gunneridae</taxon>
        <taxon>Pentapetalae</taxon>
        <taxon>rosids</taxon>
        <taxon>malvids</taxon>
        <taxon>Malvales</taxon>
        <taxon>Malvaceae</taxon>
        <taxon>Malvoideae</taxon>
        <taxon>Hibiscus</taxon>
    </lineage>
</organism>
<evidence type="ECO:0000313" key="2">
    <source>
        <dbReference type="EMBL" id="KAK8600681.1"/>
    </source>
</evidence>
<evidence type="ECO:0000256" key="1">
    <source>
        <dbReference type="SAM" id="Coils"/>
    </source>
</evidence>
<gene>
    <name evidence="2" type="ORF">V6N12_050534</name>
</gene>
<dbReference type="Proteomes" id="UP001472677">
    <property type="component" value="Unassembled WGS sequence"/>
</dbReference>
<keyword evidence="3" id="KW-1185">Reference proteome</keyword>
<proteinExistence type="predicted"/>
<name>A0ABR2GCN5_9ROSI</name>
<keyword evidence="1" id="KW-0175">Coiled coil</keyword>
<comment type="caution">
    <text evidence="2">The sequence shown here is derived from an EMBL/GenBank/DDBJ whole genome shotgun (WGS) entry which is preliminary data.</text>
</comment>
<feature type="coiled-coil region" evidence="1">
    <location>
        <begin position="3"/>
        <end position="54"/>
    </location>
</feature>
<dbReference type="EMBL" id="JBBPBM010000001">
    <property type="protein sequence ID" value="KAK8600681.1"/>
    <property type="molecule type" value="Genomic_DNA"/>
</dbReference>
<accession>A0ABR2GCN5</accession>
<reference evidence="2 3" key="1">
    <citation type="journal article" date="2024" name="G3 (Bethesda)">
        <title>Genome assembly of Hibiscus sabdariffa L. provides insights into metabolisms of medicinal natural products.</title>
        <authorList>
            <person name="Kim T."/>
        </authorList>
    </citation>
    <scope>NUCLEOTIDE SEQUENCE [LARGE SCALE GENOMIC DNA]</scope>
    <source>
        <strain evidence="2">TK-2024</strain>
        <tissue evidence="2">Old leaves</tissue>
    </source>
</reference>
<evidence type="ECO:0000313" key="3">
    <source>
        <dbReference type="Proteomes" id="UP001472677"/>
    </source>
</evidence>